<protein>
    <submittedName>
        <fullName evidence="1">Uncharacterized protein</fullName>
    </submittedName>
</protein>
<dbReference type="Proteomes" id="UP000184693">
    <property type="component" value="Unassembled WGS sequence"/>
</dbReference>
<evidence type="ECO:0000313" key="1">
    <source>
        <dbReference type="EMBL" id="SIO50296.1"/>
    </source>
</evidence>
<evidence type="ECO:0000313" key="2">
    <source>
        <dbReference type="Proteomes" id="UP000184693"/>
    </source>
</evidence>
<dbReference type="AlphaFoldDB" id="A0A1N6K1U3"/>
<dbReference type="EMBL" id="FSRM01000002">
    <property type="protein sequence ID" value="SIO50296.1"/>
    <property type="molecule type" value="Genomic_DNA"/>
</dbReference>
<gene>
    <name evidence="1" type="ORF">SAMN05444168_5719</name>
</gene>
<accession>A0A1N6K1U3</accession>
<name>A0A1N6K1U3_9BURK</name>
<reference evidence="1 2" key="1">
    <citation type="submission" date="2016-11" db="EMBL/GenBank/DDBJ databases">
        <authorList>
            <person name="Jaros S."/>
            <person name="Januszkiewicz K."/>
            <person name="Wedrychowicz H."/>
        </authorList>
    </citation>
    <scope>NUCLEOTIDE SEQUENCE [LARGE SCALE GENOMIC DNA]</scope>
    <source>
        <strain evidence="1 2">GAS86</strain>
    </source>
</reference>
<sequence>MPGPMRSAPPPFSILISPHRSLPGVRIRLLVPPLFFPQPIAGETHERSC</sequence>
<organism evidence="1 2">
    <name type="scientific">Paraburkholderia phenazinium</name>
    <dbReference type="NCBI Taxonomy" id="60549"/>
    <lineage>
        <taxon>Bacteria</taxon>
        <taxon>Pseudomonadati</taxon>
        <taxon>Pseudomonadota</taxon>
        <taxon>Betaproteobacteria</taxon>
        <taxon>Burkholderiales</taxon>
        <taxon>Burkholderiaceae</taxon>
        <taxon>Paraburkholderia</taxon>
    </lineage>
</organism>
<proteinExistence type="predicted"/>